<dbReference type="WBParaSite" id="ACRNAN_scaffold2435.g18024.t1">
    <property type="protein sequence ID" value="ACRNAN_scaffold2435.g18024.t1"/>
    <property type="gene ID" value="ACRNAN_scaffold2435.g18024"/>
</dbReference>
<evidence type="ECO:0000313" key="1">
    <source>
        <dbReference type="Proteomes" id="UP000887540"/>
    </source>
</evidence>
<protein>
    <submittedName>
        <fullName evidence="2">Uncharacterized protein</fullName>
    </submittedName>
</protein>
<organism evidence="1 2">
    <name type="scientific">Acrobeloides nanus</name>
    <dbReference type="NCBI Taxonomy" id="290746"/>
    <lineage>
        <taxon>Eukaryota</taxon>
        <taxon>Metazoa</taxon>
        <taxon>Ecdysozoa</taxon>
        <taxon>Nematoda</taxon>
        <taxon>Chromadorea</taxon>
        <taxon>Rhabditida</taxon>
        <taxon>Tylenchina</taxon>
        <taxon>Cephalobomorpha</taxon>
        <taxon>Cephaloboidea</taxon>
        <taxon>Cephalobidae</taxon>
        <taxon>Acrobeloides</taxon>
    </lineage>
</organism>
<sequence length="67" mass="7541">MIFSEISPPMYQADFYVLKDTLDMSSTSFGSYESIEVARASTDSNFSLSFRDSGASLENEELCFIYV</sequence>
<accession>A0A914DGT6</accession>
<name>A0A914DGT6_9BILA</name>
<proteinExistence type="predicted"/>
<reference evidence="2" key="1">
    <citation type="submission" date="2022-11" db="UniProtKB">
        <authorList>
            <consortium name="WormBaseParasite"/>
        </authorList>
    </citation>
    <scope>IDENTIFICATION</scope>
</reference>
<evidence type="ECO:0000313" key="2">
    <source>
        <dbReference type="WBParaSite" id="ACRNAN_scaffold2435.g18024.t1"/>
    </source>
</evidence>
<dbReference type="Proteomes" id="UP000887540">
    <property type="component" value="Unplaced"/>
</dbReference>
<dbReference type="AlphaFoldDB" id="A0A914DGT6"/>
<keyword evidence="1" id="KW-1185">Reference proteome</keyword>